<dbReference type="InterPro" id="IPR001854">
    <property type="entry name" value="Ribosomal_uL29"/>
</dbReference>
<evidence type="ECO:0000256" key="2">
    <source>
        <dbReference type="ARBA" id="ARBA00022980"/>
    </source>
</evidence>
<accession>A0A1F4VYG2</accession>
<dbReference type="GO" id="GO:0006412">
    <property type="term" value="P:translation"/>
    <property type="evidence" value="ECO:0007669"/>
    <property type="project" value="UniProtKB-UniRule"/>
</dbReference>
<dbReference type="HAMAP" id="MF_00374">
    <property type="entry name" value="Ribosomal_uL29"/>
    <property type="match status" value="1"/>
</dbReference>
<sequence length="60" mass="7234">MDKKELRTKTKQELLEQIDKIKADIKTLMINTLQGKEKNVTKMRFFKRDIARINTILREK</sequence>
<dbReference type="NCBIfam" id="TIGR00012">
    <property type="entry name" value="L29"/>
    <property type="match status" value="1"/>
</dbReference>
<dbReference type="Pfam" id="PF00831">
    <property type="entry name" value="Ribosomal_L29"/>
    <property type="match status" value="1"/>
</dbReference>
<name>A0A1F4VYG2_UNCKA</name>
<proteinExistence type="inferred from homology"/>
<gene>
    <name evidence="5" type="primary">rpmC</name>
    <name evidence="6" type="ORF">A2264_02990</name>
</gene>
<dbReference type="InterPro" id="IPR036049">
    <property type="entry name" value="Ribosomal_uL29_sf"/>
</dbReference>
<dbReference type="Gene3D" id="1.10.287.310">
    <property type="match status" value="1"/>
</dbReference>
<dbReference type="GO" id="GO:1990904">
    <property type="term" value="C:ribonucleoprotein complex"/>
    <property type="evidence" value="ECO:0007669"/>
    <property type="project" value="UniProtKB-KW"/>
</dbReference>
<evidence type="ECO:0000313" key="7">
    <source>
        <dbReference type="Proteomes" id="UP000176614"/>
    </source>
</evidence>
<dbReference type="Proteomes" id="UP000176614">
    <property type="component" value="Unassembled WGS sequence"/>
</dbReference>
<evidence type="ECO:0000313" key="6">
    <source>
        <dbReference type="EMBL" id="OGC62227.1"/>
    </source>
</evidence>
<reference evidence="6 7" key="1">
    <citation type="journal article" date="2016" name="Nat. Commun.">
        <title>Thousands of microbial genomes shed light on interconnected biogeochemical processes in an aquifer system.</title>
        <authorList>
            <person name="Anantharaman K."/>
            <person name="Brown C.T."/>
            <person name="Hug L.A."/>
            <person name="Sharon I."/>
            <person name="Castelle C.J."/>
            <person name="Probst A.J."/>
            <person name="Thomas B.C."/>
            <person name="Singh A."/>
            <person name="Wilkins M.J."/>
            <person name="Karaoz U."/>
            <person name="Brodie E.L."/>
            <person name="Williams K.H."/>
            <person name="Hubbard S.S."/>
            <person name="Banfield J.F."/>
        </authorList>
    </citation>
    <scope>NUCLEOTIDE SEQUENCE [LARGE SCALE GENOMIC DNA]</scope>
</reference>
<comment type="caution">
    <text evidence="6">The sequence shown here is derived from an EMBL/GenBank/DDBJ whole genome shotgun (WGS) entry which is preliminary data.</text>
</comment>
<dbReference type="GO" id="GO:0003735">
    <property type="term" value="F:structural constituent of ribosome"/>
    <property type="evidence" value="ECO:0007669"/>
    <property type="project" value="InterPro"/>
</dbReference>
<evidence type="ECO:0000256" key="3">
    <source>
        <dbReference type="ARBA" id="ARBA00023274"/>
    </source>
</evidence>
<comment type="similarity">
    <text evidence="1 5">Belongs to the universal ribosomal protein uL29 family.</text>
</comment>
<dbReference type="EMBL" id="MEVT01000022">
    <property type="protein sequence ID" value="OGC62227.1"/>
    <property type="molecule type" value="Genomic_DNA"/>
</dbReference>
<dbReference type="SUPFAM" id="SSF46561">
    <property type="entry name" value="Ribosomal protein L29 (L29p)"/>
    <property type="match status" value="1"/>
</dbReference>
<keyword evidence="3 5" id="KW-0687">Ribonucleoprotein</keyword>
<evidence type="ECO:0000256" key="5">
    <source>
        <dbReference type="HAMAP-Rule" id="MF_00374"/>
    </source>
</evidence>
<evidence type="ECO:0000256" key="1">
    <source>
        <dbReference type="ARBA" id="ARBA00009254"/>
    </source>
</evidence>
<organism evidence="6 7">
    <name type="scientific">candidate division WWE3 bacterium RIFOXYA2_FULL_46_9</name>
    <dbReference type="NCBI Taxonomy" id="1802636"/>
    <lineage>
        <taxon>Bacteria</taxon>
        <taxon>Katanobacteria</taxon>
    </lineage>
</organism>
<dbReference type="AlphaFoldDB" id="A0A1F4VYG2"/>
<protein>
    <recommendedName>
        <fullName evidence="4 5">Large ribosomal subunit protein uL29</fullName>
    </recommendedName>
</protein>
<dbReference type="GO" id="GO:0005840">
    <property type="term" value="C:ribosome"/>
    <property type="evidence" value="ECO:0007669"/>
    <property type="project" value="UniProtKB-KW"/>
</dbReference>
<evidence type="ECO:0000256" key="4">
    <source>
        <dbReference type="ARBA" id="ARBA00035204"/>
    </source>
</evidence>
<keyword evidence="2 5" id="KW-0689">Ribosomal protein</keyword>